<reference evidence="2 3" key="1">
    <citation type="submission" date="2021-03" db="EMBL/GenBank/DDBJ databases">
        <title>Sequencing the genomes of 1000 actinobacteria strains.</title>
        <authorList>
            <person name="Klenk H.-P."/>
        </authorList>
    </citation>
    <scope>NUCLEOTIDE SEQUENCE [LARGE SCALE GENOMIC DNA]</scope>
    <source>
        <strain evidence="2 3">DSM 44580</strain>
    </source>
</reference>
<dbReference type="Proteomes" id="UP001519363">
    <property type="component" value="Unassembled WGS sequence"/>
</dbReference>
<dbReference type="RefSeq" id="WP_143342614.1">
    <property type="nucleotide sequence ID" value="NZ_JAGIOO010000001.1"/>
</dbReference>
<protein>
    <submittedName>
        <fullName evidence="2">Uncharacterized protein</fullName>
    </submittedName>
</protein>
<evidence type="ECO:0000256" key="1">
    <source>
        <dbReference type="SAM" id="Phobius"/>
    </source>
</evidence>
<evidence type="ECO:0000313" key="3">
    <source>
        <dbReference type="Proteomes" id="UP001519363"/>
    </source>
</evidence>
<evidence type="ECO:0000313" key="2">
    <source>
        <dbReference type="EMBL" id="MBP2475285.1"/>
    </source>
</evidence>
<keyword evidence="1" id="KW-1133">Transmembrane helix</keyword>
<keyword evidence="1" id="KW-0812">Transmembrane</keyword>
<organism evidence="2 3">
    <name type="scientific">Crossiella equi</name>
    <dbReference type="NCBI Taxonomy" id="130796"/>
    <lineage>
        <taxon>Bacteria</taxon>
        <taxon>Bacillati</taxon>
        <taxon>Actinomycetota</taxon>
        <taxon>Actinomycetes</taxon>
        <taxon>Pseudonocardiales</taxon>
        <taxon>Pseudonocardiaceae</taxon>
        <taxon>Crossiella</taxon>
    </lineage>
</organism>
<feature type="transmembrane region" description="Helical" evidence="1">
    <location>
        <begin position="27"/>
        <end position="50"/>
    </location>
</feature>
<dbReference type="EMBL" id="JAGIOO010000001">
    <property type="protein sequence ID" value="MBP2475285.1"/>
    <property type="molecule type" value="Genomic_DNA"/>
</dbReference>
<keyword evidence="3" id="KW-1185">Reference proteome</keyword>
<keyword evidence="1" id="KW-0472">Membrane</keyword>
<comment type="caution">
    <text evidence="2">The sequence shown here is derived from an EMBL/GenBank/DDBJ whole genome shotgun (WGS) entry which is preliminary data.</text>
</comment>
<sequence>MSVPNVPSQPPDVRLPRSRVVGCVAKLGLALLGAVFGTVLTALVALALFLPVRQTVATQVPPTAVAEAGGYAGYALAVKRVGTFVARGGDYEVWLGRRQGEDVPRGHVVPVPRGWQAQKSVTARWGAERVVLEFAGGGRVEVPVQLIRDTR</sequence>
<name>A0ABS5AHX9_9PSEU</name>
<accession>A0ABS5AHX9</accession>
<proteinExistence type="predicted"/>
<gene>
    <name evidence="2" type="ORF">JOF53_004157</name>
</gene>